<feature type="domain" description="Proliferating cell nuclear antigen PCNA C-terminal" evidence="8">
    <location>
        <begin position="140"/>
        <end position="245"/>
    </location>
</feature>
<accession>A0A7M1USH5</accession>
<dbReference type="SUPFAM" id="SSF55979">
    <property type="entry name" value="DNA clamp"/>
    <property type="match status" value="2"/>
</dbReference>
<dbReference type="PANTHER" id="PTHR11352">
    <property type="entry name" value="PROLIFERATING CELL NUCLEAR ANTIGEN"/>
    <property type="match status" value="1"/>
</dbReference>
<dbReference type="InterPro" id="IPR000730">
    <property type="entry name" value="Pr_cel_nuc_antig"/>
</dbReference>
<dbReference type="OrthoDB" id="14749at2157"/>
<evidence type="ECO:0000313" key="9">
    <source>
        <dbReference type="EMBL" id="QOR94413.1"/>
    </source>
</evidence>
<dbReference type="Pfam" id="PF00705">
    <property type="entry name" value="PCNA_N"/>
    <property type="match status" value="1"/>
</dbReference>
<dbReference type="InterPro" id="IPR046938">
    <property type="entry name" value="DNA_clamp_sf"/>
</dbReference>
<comment type="function">
    <text evidence="6">Sliding clamp subunit. Responsible for tethering the catalytic subunit of DNA polymerase to DNA during high-speed replication.</text>
</comment>
<sequence length="248" mass="27777">MRLEFRDARVWRYSMISIAKIIDEAAFQIDDSGLRLRALDPSSIVLVEFVYPREAFTVYDVKSKDYFGVGMEDFTKILKRAGKGDELILEKTPDGRLSIVFRGRGFRRFMIPNLDIPAQDIPELSLNLPVKAKMLPKILKDVVKEMEPISDTIVFEAVPEEEKIIVKASGDIAEAEVELSVASGALLEFEAASHSTSSFTVDYLVNITAAAQVSEYVYIELGNDAPIKLEYGLPQEGKLTFYVAPRSE</sequence>
<keyword evidence="2 4" id="KW-0235">DNA replication</keyword>
<evidence type="ECO:0000256" key="1">
    <source>
        <dbReference type="ARBA" id="ARBA00010462"/>
    </source>
</evidence>
<dbReference type="InterPro" id="IPR022649">
    <property type="entry name" value="Pr_cel_nuc_antig_C"/>
</dbReference>
<comment type="function">
    <text evidence="4">Sliding clamp subunit that acts as a moving platform for DNA processing. Responsible for tethering the catalytic subunit of DNA polymerase and other proteins to DNA during high-speed replication.</text>
</comment>
<dbReference type="KEGG" id="tcs:IMZ38_00110"/>
<dbReference type="HAMAP" id="MF_00317">
    <property type="entry name" value="DNApol_clamp_arch"/>
    <property type="match status" value="1"/>
</dbReference>
<dbReference type="GO" id="GO:0006272">
    <property type="term" value="P:leading strand elongation"/>
    <property type="evidence" value="ECO:0007669"/>
    <property type="project" value="TreeGrafter"/>
</dbReference>
<dbReference type="EMBL" id="CP063144">
    <property type="protein sequence ID" value="QOR94413.1"/>
    <property type="molecule type" value="Genomic_DNA"/>
</dbReference>
<dbReference type="CDD" id="cd00577">
    <property type="entry name" value="PCNA"/>
    <property type="match status" value="1"/>
</dbReference>
<evidence type="ECO:0000313" key="10">
    <source>
        <dbReference type="Proteomes" id="UP000593766"/>
    </source>
</evidence>
<dbReference type="NCBIfam" id="TIGR00590">
    <property type="entry name" value="pcna"/>
    <property type="match status" value="1"/>
</dbReference>
<dbReference type="GeneID" id="59453774"/>
<dbReference type="PANTHER" id="PTHR11352:SF0">
    <property type="entry name" value="PROLIFERATING CELL NUCLEAR ANTIGEN"/>
    <property type="match status" value="1"/>
</dbReference>
<dbReference type="Pfam" id="PF02747">
    <property type="entry name" value="PCNA_C"/>
    <property type="match status" value="1"/>
</dbReference>
<dbReference type="Gene3D" id="3.70.10.10">
    <property type="match status" value="1"/>
</dbReference>
<dbReference type="GO" id="GO:0030337">
    <property type="term" value="F:DNA polymerase processivity factor activity"/>
    <property type="evidence" value="ECO:0007669"/>
    <property type="project" value="UniProtKB-UniRule"/>
</dbReference>
<feature type="domain" description="Proliferating cell nuclear antigen PCNA N-terminal" evidence="7">
    <location>
        <begin position="4"/>
        <end position="92"/>
    </location>
</feature>
<dbReference type="PRINTS" id="PR00339">
    <property type="entry name" value="PCNACYCLIN"/>
</dbReference>
<dbReference type="InterPro" id="IPR022648">
    <property type="entry name" value="Pr_cel_nuc_antig_N"/>
</dbReference>
<reference evidence="9 10" key="1">
    <citation type="submission" date="2020-10" db="EMBL/GenBank/DDBJ databases">
        <title>Complete genome sequence of Thermosphaera aggregans strain 3507.</title>
        <authorList>
            <person name="Zayulina K.S."/>
            <person name="Elcheninov A.G."/>
            <person name="Toshchakov S.V."/>
            <person name="Kublanov I.V."/>
            <person name="Kochetkova T.V."/>
        </authorList>
    </citation>
    <scope>NUCLEOTIDE SEQUENCE [LARGE SCALE GENOMIC DNA]</scope>
    <source>
        <strain evidence="9 10">3507</strain>
    </source>
</reference>
<evidence type="ECO:0000259" key="8">
    <source>
        <dbReference type="Pfam" id="PF02747"/>
    </source>
</evidence>
<gene>
    <name evidence="4 9" type="primary">pcn</name>
    <name evidence="9" type="ORF">IMZ38_00110</name>
</gene>
<evidence type="ECO:0000256" key="5">
    <source>
        <dbReference type="RuleBase" id="RU003671"/>
    </source>
</evidence>
<dbReference type="GO" id="GO:0006275">
    <property type="term" value="P:regulation of DNA replication"/>
    <property type="evidence" value="ECO:0007669"/>
    <property type="project" value="UniProtKB-UniRule"/>
</dbReference>
<evidence type="ECO:0000256" key="4">
    <source>
        <dbReference type="HAMAP-Rule" id="MF_00317"/>
    </source>
</evidence>
<keyword evidence="3 4" id="KW-0238">DNA-binding</keyword>
<dbReference type="NCBIfam" id="NF002221">
    <property type="entry name" value="PRK01115.1-4"/>
    <property type="match status" value="1"/>
</dbReference>
<organism evidence="9 10">
    <name type="scientific">Thermosphaera chiliense</name>
    <dbReference type="NCBI Taxonomy" id="3402707"/>
    <lineage>
        <taxon>Archaea</taxon>
        <taxon>Thermoproteota</taxon>
        <taxon>Thermoprotei</taxon>
        <taxon>Desulfurococcales</taxon>
        <taxon>Desulfurococcaceae</taxon>
        <taxon>Thermosphaera</taxon>
    </lineage>
</organism>
<dbReference type="AlphaFoldDB" id="A0A7M1USH5"/>
<dbReference type="RefSeq" id="WP_193436212.1">
    <property type="nucleotide sequence ID" value="NZ_CP063144.1"/>
</dbReference>
<evidence type="ECO:0000259" key="7">
    <source>
        <dbReference type="Pfam" id="PF00705"/>
    </source>
</evidence>
<dbReference type="GO" id="GO:0003677">
    <property type="term" value="F:DNA binding"/>
    <property type="evidence" value="ECO:0007669"/>
    <property type="project" value="UniProtKB-UniRule"/>
</dbReference>
<name>A0A7M1USH5_9CREN</name>
<dbReference type="Proteomes" id="UP000593766">
    <property type="component" value="Chromosome"/>
</dbReference>
<evidence type="ECO:0000256" key="3">
    <source>
        <dbReference type="ARBA" id="ARBA00023125"/>
    </source>
</evidence>
<keyword evidence="10" id="KW-1185">Reference proteome</keyword>
<comment type="similarity">
    <text evidence="1 4 5">Belongs to the PCNA family.</text>
</comment>
<evidence type="ECO:0000256" key="6">
    <source>
        <dbReference type="RuleBase" id="RU003673"/>
    </source>
</evidence>
<comment type="subunit">
    <text evidence="4">Homotrimer. The subunits circularize to form a toroid; DNA passes through its center. Replication factor C (RFC) is required to load the toroid on the DNA.</text>
</comment>
<proteinExistence type="inferred from homology"/>
<protein>
    <recommendedName>
        <fullName evidence="4">DNA polymerase sliding clamp</fullName>
    </recommendedName>
    <alternativeName>
        <fullName evidence="4">Proliferating cell nuclear antigen homolog</fullName>
        <shortName evidence="4">PCNA</shortName>
    </alternativeName>
</protein>
<evidence type="ECO:0000256" key="2">
    <source>
        <dbReference type="ARBA" id="ARBA00022705"/>
    </source>
</evidence>